<dbReference type="EMBL" id="CAJNJA010022420">
    <property type="protein sequence ID" value="CAE7492739.1"/>
    <property type="molecule type" value="Genomic_DNA"/>
</dbReference>
<dbReference type="Pfam" id="PF00078">
    <property type="entry name" value="RVT_1"/>
    <property type="match status" value="1"/>
</dbReference>
<reference evidence="4" key="1">
    <citation type="submission" date="2021-02" db="EMBL/GenBank/DDBJ databases">
        <authorList>
            <person name="Dougan E. K."/>
            <person name="Rhodes N."/>
            <person name="Thang M."/>
            <person name="Chan C."/>
        </authorList>
    </citation>
    <scope>NUCLEOTIDE SEQUENCE</scope>
</reference>
<sequence length="1284" mass="140760">MCSPLFCLDQPALEEVAKVGDFVGIQVTDPTVNASLPPRDSAQVLEDQIYTPGSTMGKKIAVVYALLSVPLLPVPMAAADPLEMSVSHQQVFGLALQILSTNVRWHAVRFMMGPKTLFRMQTTLLNLAAIGLNALLTVVCIALIIQYLEGTFHKGIYRVSAAVVHGIGTLIVLGCFIAYILEVLELLLPANVWESVAVRQLDAVGGNGIPLLAQASRGSGVSIGIFIMGGGVLFQVSMSTLPHAYAHAVIRYKLTRNAVLVQRAVQFNSALRKFSPSPAHEAGSTEIIAAVLLVFLKLGDEQTEEDVHAEVDEFGGMMHYRELVFQTGGEVSFQLREDLRVALPSDHNALTLCGKWVVDGSKLWNDQAATQLFSFYQSKYSDKQGRIPRYFTQLIQGDQPLPDSWKKGVQAADGVMAAQSTMQLLRQVKGSAYVAKIDIRAAFDSLSQAAVLVWLLRCQPAKECDVLYKLLSGTRVELSLAGQTRSIDLCRGLMQGTAYSADVFSRVMDYFLSPLSDRFDELFPGWTCPNLGLPHFIIYADDIMLFADTPVALQFKLQEVVDVLATIGIWLRGRALPLQVESALVFLGIPLAHTNNVQSIMSHLMRRTSKAYYGFKRIMDAGEAPISVRLHIFETFITAKWAWASPVMVPTRTMLRSPLEDPPPPAYEAPSQFLQQTQWSNHCTQWVNHWIDKDVEGLFLWGKTHGNQCMILCMSGWPTRFLEFVNTLDKQVLEVASSLAKEVGGPVALGAFVRVKAGVRVLSRAYPETTKLLTAFLASEFPGDFFLAIQVQVDVDKPPHNDVRNTSMPTLLVNLSKGAPGGTWVEAPNGDEVVRCPDGVSRRGTILRGHRYRLNARPSSTEMPSLWVVLKATVMEQAEALWQATPLTWTYVAMFFAALAAIQCLKMLWRRRGRFFRSSAHGPPASQGVNTTDHDVSTQAATTAGTQATTIAGGTLAPGSGTTLPQQVVDFIIEEVLRIVESKMGDIARMGDMGLVDKLSAMLSELMNSANSTLHLKIDALDSALQDTNTRLTRRFQVVDAALEKITDIVFPLKDLLPRVDKLNGLFKEIQEIQDMLGAMQKVVDTIVPSVQGASKAEQARFATLDGALKSKMDSVQAALEAVVKTAATQSTTTLDKLEEAIPRLQSAIAKIDNMPDKLDRTESLFRERVENLQQQVGSLMGSTQTYAREEAGQLRNLIKATEALQNAMVELKAAFGAPPADSPGITPMLELARNTDSAVQELGTVVQELSVVLTEIKDKLPDRPPYRPPPTQQCPQEAPVVPQ</sequence>
<proteinExistence type="predicted"/>
<name>A0A812SV54_9DINO</name>
<keyword evidence="5" id="KW-1185">Reference proteome</keyword>
<dbReference type="SUPFAM" id="SSF56672">
    <property type="entry name" value="DNA/RNA polymerases"/>
    <property type="match status" value="1"/>
</dbReference>
<gene>
    <name evidence="4" type="primary">pol</name>
    <name evidence="4" type="ORF">SNEC2469_LOCUS14013</name>
</gene>
<evidence type="ECO:0000313" key="4">
    <source>
        <dbReference type="EMBL" id="CAE7492739.1"/>
    </source>
</evidence>
<feature type="domain" description="Reverse transcriptase" evidence="3">
    <location>
        <begin position="362"/>
        <end position="591"/>
    </location>
</feature>
<dbReference type="Proteomes" id="UP000601435">
    <property type="component" value="Unassembled WGS sequence"/>
</dbReference>
<evidence type="ECO:0000313" key="5">
    <source>
        <dbReference type="Proteomes" id="UP000601435"/>
    </source>
</evidence>
<dbReference type="PROSITE" id="PS50878">
    <property type="entry name" value="RT_POL"/>
    <property type="match status" value="1"/>
</dbReference>
<protein>
    <submittedName>
        <fullName evidence="4">Pol protein</fullName>
    </submittedName>
</protein>
<evidence type="ECO:0000256" key="1">
    <source>
        <dbReference type="SAM" id="MobiDB-lite"/>
    </source>
</evidence>
<feature type="transmembrane region" description="Helical" evidence="2">
    <location>
        <begin position="124"/>
        <end position="147"/>
    </location>
</feature>
<feature type="region of interest" description="Disordered" evidence="1">
    <location>
        <begin position="1259"/>
        <end position="1284"/>
    </location>
</feature>
<feature type="transmembrane region" description="Helical" evidence="2">
    <location>
        <begin position="60"/>
        <end position="79"/>
    </location>
</feature>
<feature type="non-terminal residue" evidence="4">
    <location>
        <position position="1284"/>
    </location>
</feature>
<feature type="transmembrane region" description="Helical" evidence="2">
    <location>
        <begin position="159"/>
        <end position="181"/>
    </location>
</feature>
<organism evidence="4 5">
    <name type="scientific">Symbiodinium necroappetens</name>
    <dbReference type="NCBI Taxonomy" id="1628268"/>
    <lineage>
        <taxon>Eukaryota</taxon>
        <taxon>Sar</taxon>
        <taxon>Alveolata</taxon>
        <taxon>Dinophyceae</taxon>
        <taxon>Suessiales</taxon>
        <taxon>Symbiodiniaceae</taxon>
        <taxon>Symbiodinium</taxon>
    </lineage>
</organism>
<evidence type="ECO:0000256" key="2">
    <source>
        <dbReference type="SAM" id="Phobius"/>
    </source>
</evidence>
<keyword evidence="2" id="KW-1133">Transmembrane helix</keyword>
<evidence type="ECO:0000259" key="3">
    <source>
        <dbReference type="PROSITE" id="PS50878"/>
    </source>
</evidence>
<dbReference type="InterPro" id="IPR043502">
    <property type="entry name" value="DNA/RNA_pol_sf"/>
</dbReference>
<dbReference type="OrthoDB" id="429822at2759"/>
<dbReference type="InterPro" id="IPR000477">
    <property type="entry name" value="RT_dom"/>
</dbReference>
<comment type="caution">
    <text evidence="4">The sequence shown here is derived from an EMBL/GenBank/DDBJ whole genome shotgun (WGS) entry which is preliminary data.</text>
</comment>
<keyword evidence="2" id="KW-0472">Membrane</keyword>
<accession>A0A812SV54</accession>
<keyword evidence="2" id="KW-0812">Transmembrane</keyword>